<dbReference type="EMBL" id="MDHH01000008">
    <property type="protein sequence ID" value="OUE00232.1"/>
    <property type="molecule type" value="Genomic_DNA"/>
</dbReference>
<accession>A0A251XDB7</accession>
<sequence length="179" mass="18680">MNGDLLLNIVLVVVFVLVGGVFAATEMALVTLREGQLNALAARGRRGEKVAALARNPNTFLAAVQIGVTVAGFASAAYGASSIAPSVVPLLESWGLESGLASTVATLLLTLMIAYLSLVLGELAPKRLAIQRNAGFAYGVAPVLNGFANLMRPVIWLLSASTNVVVRLLAATRTRPARR</sequence>
<feature type="transmembrane region" description="Helical" evidence="2">
    <location>
        <begin position="100"/>
        <end position="120"/>
    </location>
</feature>
<proteinExistence type="predicted"/>
<evidence type="ECO:0000313" key="4">
    <source>
        <dbReference type="EMBL" id="OUE00232.1"/>
    </source>
</evidence>
<dbReference type="PANTHER" id="PTHR43099:SF5">
    <property type="entry name" value="HLYC_CORC FAMILY TRANSPORTER"/>
    <property type="match status" value="1"/>
</dbReference>
<name>A0A251XDB7_CLAMM</name>
<gene>
    <name evidence="4" type="ORF">CMMCAS07_17675</name>
</gene>
<dbReference type="Pfam" id="PF01595">
    <property type="entry name" value="CNNM"/>
    <property type="match status" value="1"/>
</dbReference>
<dbReference type="PANTHER" id="PTHR43099">
    <property type="entry name" value="UPF0053 PROTEIN YRKA"/>
    <property type="match status" value="1"/>
</dbReference>
<keyword evidence="1 2" id="KW-0812">Transmembrane</keyword>
<keyword evidence="5" id="KW-1185">Reference proteome</keyword>
<feature type="transmembrane region" description="Helical" evidence="2">
    <location>
        <begin position="6"/>
        <end position="24"/>
    </location>
</feature>
<reference evidence="4 5" key="1">
    <citation type="submission" date="2016-08" db="EMBL/GenBank/DDBJ databases">
        <title>Genome sequence of Clavibacter michiganensis subsp. michiganensis strain CASJ007.</title>
        <authorList>
            <person name="Thapa S.P."/>
            <person name="Coaker G."/>
        </authorList>
    </citation>
    <scope>NUCLEOTIDE SEQUENCE [LARGE SCALE GENOMIC DNA]</scope>
    <source>
        <strain evidence="4">CASJ007</strain>
    </source>
</reference>
<evidence type="ECO:0000313" key="5">
    <source>
        <dbReference type="Proteomes" id="UP000195062"/>
    </source>
</evidence>
<protein>
    <recommendedName>
        <fullName evidence="3">CNNM transmembrane domain-containing protein</fullName>
    </recommendedName>
</protein>
<dbReference type="PROSITE" id="PS51846">
    <property type="entry name" value="CNNM"/>
    <property type="match status" value="1"/>
</dbReference>
<organism evidence="4 5">
    <name type="scientific">Clavibacter michiganensis subsp. michiganensis</name>
    <dbReference type="NCBI Taxonomy" id="33013"/>
    <lineage>
        <taxon>Bacteria</taxon>
        <taxon>Bacillati</taxon>
        <taxon>Actinomycetota</taxon>
        <taxon>Actinomycetes</taxon>
        <taxon>Micrococcales</taxon>
        <taxon>Microbacteriaceae</taxon>
        <taxon>Clavibacter</taxon>
    </lineage>
</organism>
<keyword evidence="1 2" id="KW-0472">Membrane</keyword>
<dbReference type="InterPro" id="IPR051676">
    <property type="entry name" value="UPF0053_domain"/>
</dbReference>
<dbReference type="Proteomes" id="UP000195062">
    <property type="component" value="Unassembled WGS sequence"/>
</dbReference>
<keyword evidence="1 2" id="KW-1133">Transmembrane helix</keyword>
<dbReference type="GO" id="GO:0016020">
    <property type="term" value="C:membrane"/>
    <property type="evidence" value="ECO:0007669"/>
    <property type="project" value="UniProtKB-UniRule"/>
</dbReference>
<dbReference type="AlphaFoldDB" id="A0A251XDB7"/>
<feature type="transmembrane region" description="Helical" evidence="2">
    <location>
        <begin position="59"/>
        <end position="80"/>
    </location>
</feature>
<feature type="domain" description="CNNM transmembrane" evidence="3">
    <location>
        <begin position="1"/>
        <end position="179"/>
    </location>
</feature>
<evidence type="ECO:0000256" key="1">
    <source>
        <dbReference type="PROSITE-ProRule" id="PRU01193"/>
    </source>
</evidence>
<feature type="transmembrane region" description="Helical" evidence="2">
    <location>
        <begin position="132"/>
        <end position="148"/>
    </location>
</feature>
<evidence type="ECO:0000256" key="2">
    <source>
        <dbReference type="SAM" id="Phobius"/>
    </source>
</evidence>
<comment type="caution">
    <text evidence="4">The sequence shown here is derived from an EMBL/GenBank/DDBJ whole genome shotgun (WGS) entry which is preliminary data.</text>
</comment>
<dbReference type="InterPro" id="IPR002550">
    <property type="entry name" value="CNNM"/>
</dbReference>
<evidence type="ECO:0000259" key="3">
    <source>
        <dbReference type="PROSITE" id="PS51846"/>
    </source>
</evidence>